<sequence length="1121" mass="121536">MSADPIGLAKAVSRNSVSLPLLFASLCLPVCLAISLCLFSPLGRNATSLSLAFCNCSKPSAGRMFRLCDIFPTCVQRCEQSHKVQLPLGWKRLKMIAVGSSAAWVRGGSDSSSSGGPPVIKEHPSSVVARRNDPATLNCAASGATRIRWYRDGEKVTTAAEDPRSHRVLLPSGSLFFLRVATSKRDSDAGTYWCVASNSHGATRSHNATLTVATLAYDFQSQADPVVRARVGDSVVLPCRPPKGSPPPEVTWLRDSHEVTNSSRISVSQAGDLVISQAVEEDSASYVCRARNAAGARESTPTKLTIMTPPWFEERPANVTVASGVVVELACRARGSPTPTVTWRRLDGKMPLGRAMIEDQRLVLDHVAAADSGVYVCEVESEAGIAAARATLTVIDAPEFAQRPQDVQVEGDPKPLLLWRLPTQDRTALLAAGQSSGHASVADQGQTLLLGDDLTVSPGGAATFPCEAVSEAASPSISWKYRPAAHLPTRELSEGGNGGRVSLPANGALILKDVRADDAGIYSCHISADTGSVEQAAVLRVEDGAQDAGPFLLPAPPSKPRLMAVNQTAVHLSWLPNSQMGGGSDQTYTVEFWRQGWEEWRVADALISQESCVVGGLTPGHTYTFLVRAVDSRGASFPSPWSDPVTTRSPRDPSLTEDEVRHVRRRLSRPAVTLTDATVTAPDSVLLGWEFLALADEAVEGVLVYAVSDSGAVQVATVLGTSSSSHLLHELHPNSHYTFFLVPFWHSVEGTPSNSMSLRTPQDVPLVAPKDVRVKTREEGTVLITWSTLTPEEARGEVVGYQVSFNYNGSRTIETVANPWLEADGLMPGRLYAVRVAALTEVGPGPFTSPVLMDTGLSHIHPRRQNNDDSSPSVLYSPPQPAWLIYLLIPAVLLMSIATLFYVRHLRGKSAASNPSHTPSIYQDASLYSAHHSINMYSEQKLWRPSDYDREINASSKKLLHPEYEYAEPRIQKIHETTEPYATTALLASSSQGSGYRSPWIHQSDDSGVQVNWTDFLPPPPACPPPRDFDLGDLSRGRKSYLEKGSPLSTSKYDNMDESEQYERPCDVAPTHCYAAYGPVSHTGNCGKFPTFNTLQALEYRRVRTDFRPLYQADPPRSNTH</sequence>
<organism evidence="7 8">
    <name type="scientific">Penaeus vannamei</name>
    <name type="common">Whiteleg shrimp</name>
    <name type="synonym">Litopenaeus vannamei</name>
    <dbReference type="NCBI Taxonomy" id="6689"/>
    <lineage>
        <taxon>Eukaryota</taxon>
        <taxon>Metazoa</taxon>
        <taxon>Ecdysozoa</taxon>
        <taxon>Arthropoda</taxon>
        <taxon>Crustacea</taxon>
        <taxon>Multicrustacea</taxon>
        <taxon>Malacostraca</taxon>
        <taxon>Eumalacostraca</taxon>
        <taxon>Eucarida</taxon>
        <taxon>Decapoda</taxon>
        <taxon>Dendrobranchiata</taxon>
        <taxon>Penaeoidea</taxon>
        <taxon>Penaeidae</taxon>
        <taxon>Penaeus</taxon>
    </lineage>
</organism>
<feature type="domain" description="Fibronectin type-III" evidence="6">
    <location>
        <begin position="556"/>
        <end position="652"/>
    </location>
</feature>
<keyword evidence="1" id="KW-0677">Repeat</keyword>
<dbReference type="STRING" id="6689.A0A3R7PCU0"/>
<feature type="domain" description="Fibronectin type-III" evidence="6">
    <location>
        <begin position="670"/>
        <end position="763"/>
    </location>
</feature>
<feature type="domain" description="Fibronectin type-III" evidence="6">
    <location>
        <begin position="768"/>
        <end position="858"/>
    </location>
</feature>
<keyword evidence="3" id="KW-0393">Immunoglobulin domain</keyword>
<name>A0A3R7PCU0_PENVA</name>
<dbReference type="InterPro" id="IPR003961">
    <property type="entry name" value="FN3_dom"/>
</dbReference>
<keyword evidence="8" id="KW-1185">Reference proteome</keyword>
<dbReference type="GO" id="GO:0030424">
    <property type="term" value="C:axon"/>
    <property type="evidence" value="ECO:0007669"/>
    <property type="project" value="TreeGrafter"/>
</dbReference>
<dbReference type="CDD" id="cd00063">
    <property type="entry name" value="FN3"/>
    <property type="match status" value="3"/>
</dbReference>
<dbReference type="CDD" id="cd00096">
    <property type="entry name" value="Ig"/>
    <property type="match status" value="1"/>
</dbReference>
<evidence type="ECO:0000256" key="3">
    <source>
        <dbReference type="ARBA" id="ARBA00023319"/>
    </source>
</evidence>
<dbReference type="SUPFAM" id="SSF48726">
    <property type="entry name" value="Immunoglobulin"/>
    <property type="match status" value="4"/>
</dbReference>
<dbReference type="InterPro" id="IPR007110">
    <property type="entry name" value="Ig-like_dom"/>
</dbReference>
<feature type="domain" description="Ig-like" evidence="5">
    <location>
        <begin position="422"/>
        <end position="540"/>
    </location>
</feature>
<dbReference type="GO" id="GO:0005886">
    <property type="term" value="C:plasma membrane"/>
    <property type="evidence" value="ECO:0007669"/>
    <property type="project" value="TreeGrafter"/>
</dbReference>
<dbReference type="InterPro" id="IPR013783">
    <property type="entry name" value="Ig-like_fold"/>
</dbReference>
<gene>
    <name evidence="7" type="ORF">C7M84_024652</name>
</gene>
<feature type="transmembrane region" description="Helical" evidence="4">
    <location>
        <begin position="883"/>
        <end position="903"/>
    </location>
</feature>
<dbReference type="GO" id="GO:0098609">
    <property type="term" value="P:cell-cell adhesion"/>
    <property type="evidence" value="ECO:0007669"/>
    <property type="project" value="TreeGrafter"/>
</dbReference>
<dbReference type="GO" id="GO:0007411">
    <property type="term" value="P:axon guidance"/>
    <property type="evidence" value="ECO:0007669"/>
    <property type="project" value="TreeGrafter"/>
</dbReference>
<feature type="domain" description="Ig-like" evidence="5">
    <location>
        <begin position="232"/>
        <end position="305"/>
    </location>
</feature>
<dbReference type="PROSITE" id="PS50853">
    <property type="entry name" value="FN3"/>
    <property type="match status" value="3"/>
</dbReference>
<reference evidence="7 8" key="2">
    <citation type="submission" date="2019-01" db="EMBL/GenBank/DDBJ databases">
        <title>The decoding of complex shrimp genome reveals the adaptation for benthos swimmer, frequently molting mechanism and breeding impact on genome.</title>
        <authorList>
            <person name="Sun Y."/>
            <person name="Gao Y."/>
            <person name="Yu Y."/>
        </authorList>
    </citation>
    <scope>NUCLEOTIDE SEQUENCE [LARGE SCALE GENOMIC DNA]</scope>
    <source>
        <tissue evidence="7">Muscle</tissue>
    </source>
</reference>
<evidence type="ECO:0000313" key="7">
    <source>
        <dbReference type="EMBL" id="ROT82179.1"/>
    </source>
</evidence>
<dbReference type="SMART" id="SM00408">
    <property type="entry name" value="IGc2"/>
    <property type="match status" value="4"/>
</dbReference>
<dbReference type="Pfam" id="PF13927">
    <property type="entry name" value="Ig_3"/>
    <property type="match status" value="1"/>
</dbReference>
<evidence type="ECO:0000313" key="8">
    <source>
        <dbReference type="Proteomes" id="UP000283509"/>
    </source>
</evidence>
<dbReference type="SUPFAM" id="SSF49265">
    <property type="entry name" value="Fibronectin type III"/>
    <property type="match status" value="2"/>
</dbReference>
<dbReference type="PROSITE" id="PS50835">
    <property type="entry name" value="IG_LIKE"/>
    <property type="match status" value="4"/>
</dbReference>
<keyword evidence="4" id="KW-0472">Membrane</keyword>
<evidence type="ECO:0000259" key="6">
    <source>
        <dbReference type="PROSITE" id="PS50853"/>
    </source>
</evidence>
<dbReference type="Pfam" id="PF07686">
    <property type="entry name" value="V-set"/>
    <property type="match status" value="1"/>
</dbReference>
<dbReference type="InterPro" id="IPR003598">
    <property type="entry name" value="Ig_sub2"/>
</dbReference>
<reference evidence="7 8" key="1">
    <citation type="submission" date="2018-04" db="EMBL/GenBank/DDBJ databases">
        <authorList>
            <person name="Zhang X."/>
            <person name="Yuan J."/>
            <person name="Li F."/>
            <person name="Xiang J."/>
        </authorList>
    </citation>
    <scope>NUCLEOTIDE SEQUENCE [LARGE SCALE GENOMIC DNA]</scope>
    <source>
        <tissue evidence="7">Muscle</tissue>
    </source>
</reference>
<evidence type="ECO:0000256" key="2">
    <source>
        <dbReference type="ARBA" id="ARBA00023157"/>
    </source>
</evidence>
<evidence type="ECO:0000259" key="5">
    <source>
        <dbReference type="PROSITE" id="PS50835"/>
    </source>
</evidence>
<dbReference type="InterPro" id="IPR036116">
    <property type="entry name" value="FN3_sf"/>
</dbReference>
<dbReference type="Gene3D" id="2.60.40.10">
    <property type="entry name" value="Immunoglobulins"/>
    <property type="match status" value="7"/>
</dbReference>
<dbReference type="FunFam" id="2.60.40.10:FF:000032">
    <property type="entry name" value="palladin isoform X1"/>
    <property type="match status" value="1"/>
</dbReference>
<dbReference type="Pfam" id="PF07679">
    <property type="entry name" value="I-set"/>
    <property type="match status" value="2"/>
</dbReference>
<evidence type="ECO:0000256" key="4">
    <source>
        <dbReference type="SAM" id="Phobius"/>
    </source>
</evidence>
<dbReference type="PANTHER" id="PTHR44170:SF60">
    <property type="entry name" value="ROUNDABOUT HOMOLOG 1"/>
    <property type="match status" value="1"/>
</dbReference>
<dbReference type="InterPro" id="IPR036179">
    <property type="entry name" value="Ig-like_dom_sf"/>
</dbReference>
<dbReference type="SMART" id="SM00409">
    <property type="entry name" value="IG"/>
    <property type="match status" value="4"/>
</dbReference>
<dbReference type="Proteomes" id="UP000283509">
    <property type="component" value="Unassembled WGS sequence"/>
</dbReference>
<dbReference type="AlphaFoldDB" id="A0A3R7PCU0"/>
<accession>A0A3R7PCU0</accession>
<feature type="domain" description="Ig-like" evidence="5">
    <location>
        <begin position="310"/>
        <end position="393"/>
    </location>
</feature>
<dbReference type="InterPro" id="IPR013098">
    <property type="entry name" value="Ig_I-set"/>
</dbReference>
<dbReference type="Pfam" id="PF00041">
    <property type="entry name" value="fn3"/>
    <property type="match status" value="2"/>
</dbReference>
<comment type="caution">
    <text evidence="7">The sequence shown here is derived from an EMBL/GenBank/DDBJ whole genome shotgun (WGS) entry which is preliminary data.</text>
</comment>
<evidence type="ECO:0000256" key="1">
    <source>
        <dbReference type="ARBA" id="ARBA00022737"/>
    </source>
</evidence>
<dbReference type="PANTHER" id="PTHR44170">
    <property type="entry name" value="PROTEIN SIDEKICK"/>
    <property type="match status" value="1"/>
</dbReference>
<dbReference type="InterPro" id="IPR003599">
    <property type="entry name" value="Ig_sub"/>
</dbReference>
<feature type="domain" description="Ig-like" evidence="5">
    <location>
        <begin position="118"/>
        <end position="211"/>
    </location>
</feature>
<keyword evidence="4" id="KW-0812">Transmembrane</keyword>
<dbReference type="EMBL" id="QCYY01000866">
    <property type="protein sequence ID" value="ROT82179.1"/>
    <property type="molecule type" value="Genomic_DNA"/>
</dbReference>
<dbReference type="InterPro" id="IPR013106">
    <property type="entry name" value="Ig_V-set"/>
</dbReference>
<dbReference type="SMART" id="SM00060">
    <property type="entry name" value="FN3"/>
    <property type="match status" value="3"/>
</dbReference>
<proteinExistence type="predicted"/>
<keyword evidence="2" id="KW-1015">Disulfide bond</keyword>
<dbReference type="OrthoDB" id="428111at2759"/>
<keyword evidence="4" id="KW-1133">Transmembrane helix</keyword>
<protein>
    <submittedName>
        <fullName evidence="7">Putative roundabout-like 2</fullName>
    </submittedName>
</protein>